<evidence type="ECO:0000256" key="4">
    <source>
        <dbReference type="ARBA" id="ARBA00023002"/>
    </source>
</evidence>
<dbReference type="InterPro" id="IPR036396">
    <property type="entry name" value="Cyt_P450_sf"/>
</dbReference>
<sequence length="70" mass="7766">KVLEHFNPFGIGKRSCLGESLARMELFLILTSLVQNFKFSAAYGVPPSIARSPGMASVPKDYYCQIAERN</sequence>
<dbReference type="GO" id="GO:0046872">
    <property type="term" value="F:metal ion binding"/>
    <property type="evidence" value="ECO:0007669"/>
    <property type="project" value="UniProtKB-KW"/>
</dbReference>
<keyword evidence="7 8" id="KW-0349">Heme</keyword>
<feature type="binding site" description="axial binding residue" evidence="7">
    <location>
        <position position="16"/>
    </location>
    <ligand>
        <name>heme</name>
        <dbReference type="ChEBI" id="CHEBI:30413"/>
    </ligand>
    <ligandPart>
        <name>Fe</name>
        <dbReference type="ChEBI" id="CHEBI:18248"/>
    </ligandPart>
</feature>
<keyword evidence="5 7" id="KW-0408">Iron</keyword>
<feature type="non-terminal residue" evidence="9">
    <location>
        <position position="1"/>
    </location>
</feature>
<organism evidence="9 10">
    <name type="scientific">Gnathostoma spinigerum</name>
    <dbReference type="NCBI Taxonomy" id="75299"/>
    <lineage>
        <taxon>Eukaryota</taxon>
        <taxon>Metazoa</taxon>
        <taxon>Ecdysozoa</taxon>
        <taxon>Nematoda</taxon>
        <taxon>Chromadorea</taxon>
        <taxon>Rhabditida</taxon>
        <taxon>Spirurina</taxon>
        <taxon>Gnathostomatomorpha</taxon>
        <taxon>Gnathostomatoidea</taxon>
        <taxon>Gnathostomatidae</taxon>
        <taxon>Gnathostoma</taxon>
    </lineage>
</organism>
<dbReference type="PRINTS" id="PR00463">
    <property type="entry name" value="EP450I"/>
</dbReference>
<gene>
    <name evidence="9" type="ORF">AB6A40_011761</name>
</gene>
<dbReference type="SUPFAM" id="SSF48264">
    <property type="entry name" value="Cytochrome P450"/>
    <property type="match status" value="1"/>
</dbReference>
<dbReference type="GO" id="GO:0004497">
    <property type="term" value="F:monooxygenase activity"/>
    <property type="evidence" value="ECO:0007669"/>
    <property type="project" value="UniProtKB-KW"/>
</dbReference>
<dbReference type="Gene3D" id="1.10.630.10">
    <property type="entry name" value="Cytochrome P450"/>
    <property type="match status" value="1"/>
</dbReference>
<evidence type="ECO:0000256" key="3">
    <source>
        <dbReference type="ARBA" id="ARBA00022723"/>
    </source>
</evidence>
<evidence type="ECO:0000256" key="5">
    <source>
        <dbReference type="ARBA" id="ARBA00023004"/>
    </source>
</evidence>
<comment type="caution">
    <text evidence="9">The sequence shown here is derived from an EMBL/GenBank/DDBJ whole genome shotgun (WGS) entry which is preliminary data.</text>
</comment>
<keyword evidence="3 7" id="KW-0479">Metal-binding</keyword>
<name>A0ABD6F4G6_9BILA</name>
<comment type="cofactor">
    <cofactor evidence="1 7">
        <name>heme</name>
        <dbReference type="ChEBI" id="CHEBI:30413"/>
    </cofactor>
</comment>
<dbReference type="EMBL" id="JBGFUD010027884">
    <property type="protein sequence ID" value="MFH4985052.1"/>
    <property type="molecule type" value="Genomic_DNA"/>
</dbReference>
<evidence type="ECO:0000256" key="1">
    <source>
        <dbReference type="ARBA" id="ARBA00001971"/>
    </source>
</evidence>
<accession>A0ABD6F4G6</accession>
<keyword evidence="6 8" id="KW-0503">Monooxygenase</keyword>
<dbReference type="PANTHER" id="PTHR24303">
    <property type="entry name" value="HEME-BINDING MONOOXYGENASE FAMILY"/>
    <property type="match status" value="1"/>
</dbReference>
<evidence type="ECO:0000256" key="7">
    <source>
        <dbReference type="PIRSR" id="PIRSR602401-1"/>
    </source>
</evidence>
<dbReference type="InterPro" id="IPR001128">
    <property type="entry name" value="Cyt_P450"/>
</dbReference>
<protein>
    <recommendedName>
        <fullName evidence="11">Cytochrome P450</fullName>
    </recommendedName>
</protein>
<keyword evidence="10" id="KW-1185">Reference proteome</keyword>
<evidence type="ECO:0000313" key="9">
    <source>
        <dbReference type="EMBL" id="MFH4985052.1"/>
    </source>
</evidence>
<evidence type="ECO:0000313" key="10">
    <source>
        <dbReference type="Proteomes" id="UP001608902"/>
    </source>
</evidence>
<evidence type="ECO:0000256" key="6">
    <source>
        <dbReference type="ARBA" id="ARBA00023033"/>
    </source>
</evidence>
<reference evidence="9 10" key="1">
    <citation type="submission" date="2024-08" db="EMBL/GenBank/DDBJ databases">
        <title>Gnathostoma spinigerum genome.</title>
        <authorList>
            <person name="Gonzalez-Bertolin B."/>
            <person name="Monzon S."/>
            <person name="Zaballos A."/>
            <person name="Jimenez P."/>
            <person name="Dekumyoy P."/>
            <person name="Varona S."/>
            <person name="Cuesta I."/>
            <person name="Sumanam S."/>
            <person name="Adisakwattana P."/>
            <person name="Gasser R.B."/>
            <person name="Hernandez-Gonzalez A."/>
            <person name="Young N.D."/>
            <person name="Perteguer M.J."/>
        </authorList>
    </citation>
    <scope>NUCLEOTIDE SEQUENCE [LARGE SCALE GENOMIC DNA]</scope>
    <source>
        <strain evidence="9">AL3</strain>
        <tissue evidence="9">Liver</tissue>
    </source>
</reference>
<evidence type="ECO:0000256" key="2">
    <source>
        <dbReference type="ARBA" id="ARBA00010617"/>
    </source>
</evidence>
<dbReference type="AlphaFoldDB" id="A0ABD6F4G6"/>
<dbReference type="Pfam" id="PF00067">
    <property type="entry name" value="p450"/>
    <property type="match status" value="1"/>
</dbReference>
<evidence type="ECO:0000256" key="8">
    <source>
        <dbReference type="RuleBase" id="RU000461"/>
    </source>
</evidence>
<comment type="similarity">
    <text evidence="2 8">Belongs to the cytochrome P450 family.</text>
</comment>
<dbReference type="PROSITE" id="PS00086">
    <property type="entry name" value="CYTOCHROME_P450"/>
    <property type="match status" value="1"/>
</dbReference>
<dbReference type="Proteomes" id="UP001608902">
    <property type="component" value="Unassembled WGS sequence"/>
</dbReference>
<evidence type="ECO:0008006" key="11">
    <source>
        <dbReference type="Google" id="ProtNLM"/>
    </source>
</evidence>
<keyword evidence="4 8" id="KW-0560">Oxidoreductase</keyword>
<dbReference type="InterPro" id="IPR002401">
    <property type="entry name" value="Cyt_P450_E_grp-I"/>
</dbReference>
<dbReference type="InterPro" id="IPR017972">
    <property type="entry name" value="Cyt_P450_CS"/>
</dbReference>
<dbReference type="PANTHER" id="PTHR24303:SF31">
    <property type="entry name" value="CYTOCHROME P450 307A1-RELATED"/>
    <property type="match status" value="1"/>
</dbReference>
<proteinExistence type="inferred from homology"/>